<keyword evidence="6" id="KW-1185">Reference proteome</keyword>
<comment type="caution">
    <text evidence="5">The sequence shown here is derived from an EMBL/GenBank/DDBJ whole genome shotgun (WGS) entry which is preliminary data.</text>
</comment>
<feature type="repeat" description="WD" evidence="3">
    <location>
        <begin position="77"/>
        <end position="118"/>
    </location>
</feature>
<dbReference type="Pfam" id="PF00400">
    <property type="entry name" value="WD40"/>
    <property type="match status" value="5"/>
</dbReference>
<dbReference type="FunFam" id="2.130.10.10:FF:001196">
    <property type="entry name" value="WD repeat protein (AFU_orthologue AFUA_1G12380)"/>
    <property type="match status" value="1"/>
</dbReference>
<proteinExistence type="predicted"/>
<dbReference type="SMART" id="SM00320">
    <property type="entry name" value="WD40"/>
    <property type="match status" value="6"/>
</dbReference>
<sequence length="379" mass="41573">MSRSNDPGHYFQTTSALEETARKAAKSKNDKGNPLKLPSKILAIVADPQHESQIYIAEAAGNVKRVNLETKKVITTFTGPVAPLTSLAVSPNSDTVYAGCWDKSVWSWSLSTGKLAKRFQGHSDFVKAVLPFTLQDKEIMVSASADASIIVWDAATGSKLHTLKGHTRGILALALDETNYEPKNDTAIVFSAGSDREIRRWQVGFGSAAEVEPSPIIAHETSIDAVHFDSDGDIWTASADKTAKCLSRGRNWEEDSAFEHPDFVRDVAVDEDGGWVITACRDEEVRIWDKGSGKLHHVFFGHFEEVTGLVLLPGQRLVSVSIDATVRQWSLKAHELAVAVKEAEDEKQGKIKEKEPEEKGSMMTAEEEAELAELLEDSD</sequence>
<dbReference type="PROSITE" id="PS50294">
    <property type="entry name" value="WD_REPEATS_REGION"/>
    <property type="match status" value="1"/>
</dbReference>
<gene>
    <name evidence="5" type="ORF">E8E13_007277</name>
</gene>
<evidence type="ECO:0000256" key="1">
    <source>
        <dbReference type="ARBA" id="ARBA00022574"/>
    </source>
</evidence>
<evidence type="ECO:0000256" key="3">
    <source>
        <dbReference type="PROSITE-ProRule" id="PRU00221"/>
    </source>
</evidence>
<feature type="compositionally biased region" description="Basic and acidic residues" evidence="4">
    <location>
        <begin position="342"/>
        <end position="360"/>
    </location>
</feature>
<dbReference type="AlphaFoldDB" id="A0A9P4TD35"/>
<dbReference type="OrthoDB" id="6262491at2759"/>
<organism evidence="5 6">
    <name type="scientific">Curvularia kusanoi</name>
    <name type="common">Cochliobolus kusanoi</name>
    <dbReference type="NCBI Taxonomy" id="90978"/>
    <lineage>
        <taxon>Eukaryota</taxon>
        <taxon>Fungi</taxon>
        <taxon>Dikarya</taxon>
        <taxon>Ascomycota</taxon>
        <taxon>Pezizomycotina</taxon>
        <taxon>Dothideomycetes</taxon>
        <taxon>Pleosporomycetidae</taxon>
        <taxon>Pleosporales</taxon>
        <taxon>Pleosporineae</taxon>
        <taxon>Pleosporaceae</taxon>
        <taxon>Curvularia</taxon>
    </lineage>
</organism>
<dbReference type="EMBL" id="SWKU01000014">
    <property type="protein sequence ID" value="KAF3000855.1"/>
    <property type="molecule type" value="Genomic_DNA"/>
</dbReference>
<evidence type="ECO:0000313" key="6">
    <source>
        <dbReference type="Proteomes" id="UP000801428"/>
    </source>
</evidence>
<dbReference type="InterPro" id="IPR020472">
    <property type="entry name" value="WD40_PAC1"/>
</dbReference>
<dbReference type="CDD" id="cd00200">
    <property type="entry name" value="WD40"/>
    <property type="match status" value="1"/>
</dbReference>
<feature type="repeat" description="WD" evidence="3">
    <location>
        <begin position="299"/>
        <end position="339"/>
    </location>
</feature>
<feature type="region of interest" description="Disordered" evidence="4">
    <location>
        <begin position="342"/>
        <end position="379"/>
    </location>
</feature>
<dbReference type="PROSITE" id="PS50082">
    <property type="entry name" value="WD_REPEATS_2"/>
    <property type="match status" value="4"/>
</dbReference>
<accession>A0A9P4TD35</accession>
<evidence type="ECO:0000313" key="5">
    <source>
        <dbReference type="EMBL" id="KAF3000855.1"/>
    </source>
</evidence>
<dbReference type="PANTHER" id="PTHR19879:SF9">
    <property type="entry name" value="TRANSCRIPTION INITIATION FACTOR TFIID SUBUNIT 5"/>
    <property type="match status" value="1"/>
</dbReference>
<dbReference type="PANTHER" id="PTHR19879">
    <property type="entry name" value="TRANSCRIPTION INITIATION FACTOR TFIID"/>
    <property type="match status" value="1"/>
</dbReference>
<evidence type="ECO:0000256" key="2">
    <source>
        <dbReference type="ARBA" id="ARBA00022737"/>
    </source>
</evidence>
<feature type="compositionally biased region" description="Acidic residues" evidence="4">
    <location>
        <begin position="365"/>
        <end position="379"/>
    </location>
</feature>
<dbReference type="Gene3D" id="2.130.10.10">
    <property type="entry name" value="YVTN repeat-like/Quinoprotein amine dehydrogenase"/>
    <property type="match status" value="2"/>
</dbReference>
<dbReference type="PRINTS" id="PR00320">
    <property type="entry name" value="GPROTEINBRPT"/>
</dbReference>
<name>A0A9P4TD35_CURKU</name>
<evidence type="ECO:0000256" key="4">
    <source>
        <dbReference type="SAM" id="MobiDB-lite"/>
    </source>
</evidence>
<protein>
    <recommendedName>
        <fullName evidence="7">WD repeat protein</fullName>
    </recommendedName>
</protein>
<dbReference type="InterPro" id="IPR036322">
    <property type="entry name" value="WD40_repeat_dom_sf"/>
</dbReference>
<dbReference type="InterPro" id="IPR001680">
    <property type="entry name" value="WD40_rpt"/>
</dbReference>
<feature type="repeat" description="WD" evidence="3">
    <location>
        <begin position="257"/>
        <end position="298"/>
    </location>
</feature>
<feature type="repeat" description="WD" evidence="3">
    <location>
        <begin position="119"/>
        <end position="162"/>
    </location>
</feature>
<keyword evidence="2" id="KW-0677">Repeat</keyword>
<dbReference type="Proteomes" id="UP000801428">
    <property type="component" value="Unassembled WGS sequence"/>
</dbReference>
<dbReference type="InterPro" id="IPR019775">
    <property type="entry name" value="WD40_repeat_CS"/>
</dbReference>
<reference evidence="5" key="1">
    <citation type="submission" date="2019-04" db="EMBL/GenBank/DDBJ databases">
        <title>Sequencing of skin fungus with MAO and IRED activity.</title>
        <authorList>
            <person name="Marsaioli A.J."/>
            <person name="Bonatto J.M.C."/>
            <person name="Reis Junior O."/>
        </authorList>
    </citation>
    <scope>NUCLEOTIDE SEQUENCE</scope>
    <source>
        <strain evidence="5">30M1</strain>
    </source>
</reference>
<evidence type="ECO:0008006" key="7">
    <source>
        <dbReference type="Google" id="ProtNLM"/>
    </source>
</evidence>
<dbReference type="SUPFAM" id="SSF50978">
    <property type="entry name" value="WD40 repeat-like"/>
    <property type="match status" value="1"/>
</dbReference>
<dbReference type="PROSITE" id="PS00678">
    <property type="entry name" value="WD_REPEATS_1"/>
    <property type="match status" value="1"/>
</dbReference>
<dbReference type="InterPro" id="IPR015943">
    <property type="entry name" value="WD40/YVTN_repeat-like_dom_sf"/>
</dbReference>
<keyword evidence="1 3" id="KW-0853">WD repeat</keyword>